<dbReference type="Gene3D" id="3.40.109.10">
    <property type="entry name" value="NADH Oxidase"/>
    <property type="match status" value="1"/>
</dbReference>
<dbReference type="InterPro" id="IPR052544">
    <property type="entry name" value="Bacteriocin_Proc_Enz"/>
</dbReference>
<feature type="region of interest" description="Disordered" evidence="1">
    <location>
        <begin position="17"/>
        <end position="39"/>
    </location>
</feature>
<dbReference type="InterPro" id="IPR000415">
    <property type="entry name" value="Nitroreductase-like"/>
</dbReference>
<dbReference type="InterPro" id="IPR020051">
    <property type="entry name" value="SagB-type_dehydrogenase"/>
</dbReference>
<feature type="domain" description="Nitroreductase" evidence="2">
    <location>
        <begin position="256"/>
        <end position="440"/>
    </location>
</feature>
<reference evidence="3 4" key="1">
    <citation type="submission" date="2021-05" db="EMBL/GenBank/DDBJ databases">
        <title>Direct Submission.</title>
        <authorList>
            <person name="Li K."/>
            <person name="Gao J."/>
        </authorList>
    </citation>
    <scope>NUCLEOTIDE SEQUENCE [LARGE SCALE GENOMIC DNA]</scope>
    <source>
        <strain evidence="3 4">Mg02</strain>
    </source>
</reference>
<proteinExistence type="predicted"/>
<dbReference type="RefSeq" id="WP_220560604.1">
    <property type="nucleotide sequence ID" value="NZ_CP074133.1"/>
</dbReference>
<dbReference type="Pfam" id="PF00881">
    <property type="entry name" value="Nitroreductase"/>
    <property type="match status" value="1"/>
</dbReference>
<dbReference type="EMBL" id="CP074133">
    <property type="protein sequence ID" value="QUX25106.1"/>
    <property type="molecule type" value="Genomic_DNA"/>
</dbReference>
<keyword evidence="4" id="KW-1185">Reference proteome</keyword>
<accession>A0ABX8BSS6</accession>
<gene>
    <name evidence="3" type="ORF">KGD84_13085</name>
</gene>
<dbReference type="InterPro" id="IPR029479">
    <property type="entry name" value="Nitroreductase"/>
</dbReference>
<evidence type="ECO:0000256" key="1">
    <source>
        <dbReference type="SAM" id="MobiDB-lite"/>
    </source>
</evidence>
<evidence type="ECO:0000259" key="2">
    <source>
        <dbReference type="Pfam" id="PF00881"/>
    </source>
</evidence>
<protein>
    <submittedName>
        <fullName evidence="3">SagB family peptide dehydrogenase</fullName>
    </submittedName>
</protein>
<dbReference type="SUPFAM" id="SSF55469">
    <property type="entry name" value="FMN-dependent nitroreductase-like"/>
    <property type="match status" value="1"/>
</dbReference>
<dbReference type="NCBIfam" id="TIGR03605">
    <property type="entry name" value="antibiot_sagB"/>
    <property type="match status" value="1"/>
</dbReference>
<organism evidence="3 4">
    <name type="scientific">Nocardiopsis changdeensis</name>
    <dbReference type="NCBI Taxonomy" id="2831969"/>
    <lineage>
        <taxon>Bacteria</taxon>
        <taxon>Bacillati</taxon>
        <taxon>Actinomycetota</taxon>
        <taxon>Actinomycetes</taxon>
        <taxon>Streptosporangiales</taxon>
        <taxon>Nocardiopsidaceae</taxon>
        <taxon>Nocardiopsis</taxon>
    </lineage>
</organism>
<dbReference type="CDD" id="cd02142">
    <property type="entry name" value="McbC_SagB-like_oxidoreductase"/>
    <property type="match status" value="1"/>
</dbReference>
<evidence type="ECO:0000313" key="3">
    <source>
        <dbReference type="EMBL" id="QUX25106.1"/>
    </source>
</evidence>
<dbReference type="PANTHER" id="PTHR43745:SF2">
    <property type="entry name" value="NITROREDUCTASE MJ1384-RELATED"/>
    <property type="match status" value="1"/>
</dbReference>
<dbReference type="PANTHER" id="PTHR43745">
    <property type="entry name" value="NITROREDUCTASE MJ1384-RELATED"/>
    <property type="match status" value="1"/>
</dbReference>
<sequence length="454" mass="49655">MTPPDTGPYETVRLRGGVESMRHPRGTSLVDLPDQEPVTPEEEAVVRTLVDGSHRMTVRDDGTGALLDRLRSGGWLAVTVHDADGPVFTVEPHRSPAARPVPPPPGRPRLSRFTAVRASADGLLWVSSPRAWAAVVVHRPEAAVVLADPGGERRVPGLDEAVAARLRHDLLWAGLAVVGDEDEEFRVRQWSWADLEFHQSSRGYTPGFRLGRTGWGAEYAPAPPPRPEPFGPAVELRRPDLERLRGTDPPFTSVLESRRSLRRHDPRNPLTCDRLAEFLYRTARTVHRRPGDGMELQYRPYPSGGAAHELEVYVVAARVAGLEPGTYHYDGHDHRLELVRPMDGPGRLLVDGVGSATSQTGAPQALLLISARFERLMWAYEGLAYALILKHVGALMQTMNLVATAMGLAGCALGTSTRHAFGRLTGLDPLEEDLVGEFLLGVPAGPEQEEGGRR</sequence>
<dbReference type="Proteomes" id="UP000676079">
    <property type="component" value="Chromosome"/>
</dbReference>
<name>A0ABX8BSS6_9ACTN</name>
<evidence type="ECO:0000313" key="4">
    <source>
        <dbReference type="Proteomes" id="UP000676079"/>
    </source>
</evidence>